<protein>
    <recommendedName>
        <fullName evidence="16">Dpf-2</fullName>
    </recommendedName>
</protein>
<sequence length="681" mass="78318">RWISDDEIVYHVPRKGANIYNSLTHNLTRVADSLFNANYLNESMLSYSESVRYTAQFILRPEAFRDPDRVQFSVIIYDNSNDIFTFFPSLYSHFSLQILAFKWSHGSAYSFVHKDNVYYVPSPQLPSMRVTNQEESGIIHGIFDWVYNEEIYNRNQIHQGALWFSPSDKYLAYASHPRKSSKEVVMTTFSRDNIYDYHYNMEYPKTGEKSIPLFSISIWSVEKKKSIGMDVQLRDSTAFHYLFGVSWVVLNGKEMVVATFANRYQNETAMTLCSYDSSTCSLIYEHKYDQFQWASPEDYANLIYSSSSIFFLLPKSKRGENSWQHIAKIDIRNDFRFHSISYIPSGEYDIRQILAYRTNEDIVVYDAQAPLPWNRHVYAAPVGTRSHQKEDICLTCVFSNCTFQSKASISPGKDLKIDFSCNGPSQFYQAMISLNSTLHPLEMQIITQPSTKIVNLPKWKTERYLLSSGYEAIVRIYEGDPLLHSVPLTLVLYGGPDTNQVTDKFSASPRPIGYKHAIVYIDVRGSGGRGWKYRSAIYGRLVTVEVEDTLEAIKMVLAKYPRLDRHRVGVFGWSYGGTLAIRLVQLAPPSFFKCALPVAPVTNFIYYDATYTERYMADTPRSSFTDLTIDLLKFVDTKLLIVHGLRDGTLIVYPNQGHSLNHNINEHLSQLFESFLSTCYA</sequence>
<dbReference type="SUPFAM" id="SSF53474">
    <property type="entry name" value="alpha/beta-Hydrolases"/>
    <property type="match status" value="1"/>
</dbReference>
<dbReference type="GO" id="GO:0012505">
    <property type="term" value="C:endomembrane system"/>
    <property type="evidence" value="ECO:0007669"/>
    <property type="project" value="UniProtKB-SubCell"/>
</dbReference>
<keyword evidence="4" id="KW-0812">Transmembrane</keyword>
<keyword evidence="15" id="KW-1185">Reference proteome</keyword>
<gene>
    <name evidence="14" type="ORF">PENTCL1PPCAC_22692</name>
</gene>
<evidence type="ECO:0000256" key="8">
    <source>
        <dbReference type="ARBA" id="ARBA00022989"/>
    </source>
</evidence>
<dbReference type="AlphaFoldDB" id="A0AAV5U2C6"/>
<evidence type="ECO:0008006" key="16">
    <source>
        <dbReference type="Google" id="ProtNLM"/>
    </source>
</evidence>
<dbReference type="GO" id="GO:0004177">
    <property type="term" value="F:aminopeptidase activity"/>
    <property type="evidence" value="ECO:0007669"/>
    <property type="project" value="UniProtKB-KW"/>
</dbReference>
<dbReference type="InterPro" id="IPR050278">
    <property type="entry name" value="Serine_Prot_S9B/DPPIV"/>
</dbReference>
<evidence type="ECO:0000256" key="4">
    <source>
        <dbReference type="ARBA" id="ARBA00022692"/>
    </source>
</evidence>
<dbReference type="Pfam" id="PF00326">
    <property type="entry name" value="Peptidase_S9"/>
    <property type="match status" value="1"/>
</dbReference>
<accession>A0AAV5U2C6</accession>
<evidence type="ECO:0000256" key="5">
    <source>
        <dbReference type="ARBA" id="ARBA00022801"/>
    </source>
</evidence>
<dbReference type="PANTHER" id="PTHR11731:SF200">
    <property type="entry name" value="DIPEPTIDYL PEPTIDASE 10, ISOFORM B"/>
    <property type="match status" value="1"/>
</dbReference>
<dbReference type="GO" id="GO:0008239">
    <property type="term" value="F:dipeptidyl-peptidase activity"/>
    <property type="evidence" value="ECO:0007669"/>
    <property type="project" value="TreeGrafter"/>
</dbReference>
<keyword evidence="9" id="KW-0472">Membrane</keyword>
<evidence type="ECO:0000256" key="6">
    <source>
        <dbReference type="ARBA" id="ARBA00022825"/>
    </source>
</evidence>
<keyword evidence="8" id="KW-1133">Transmembrane helix</keyword>
<name>A0AAV5U2C6_9BILA</name>
<evidence type="ECO:0000256" key="9">
    <source>
        <dbReference type="ARBA" id="ARBA00023136"/>
    </source>
</evidence>
<keyword evidence="10" id="KW-0325">Glycoprotein</keyword>
<dbReference type="GO" id="GO:0005886">
    <property type="term" value="C:plasma membrane"/>
    <property type="evidence" value="ECO:0007669"/>
    <property type="project" value="TreeGrafter"/>
</dbReference>
<dbReference type="InterPro" id="IPR002469">
    <property type="entry name" value="Peptidase_S9B_N"/>
</dbReference>
<reference evidence="14" key="1">
    <citation type="submission" date="2023-10" db="EMBL/GenBank/DDBJ databases">
        <title>Genome assembly of Pristionchus species.</title>
        <authorList>
            <person name="Yoshida K."/>
            <person name="Sommer R.J."/>
        </authorList>
    </citation>
    <scope>NUCLEOTIDE SEQUENCE</scope>
    <source>
        <strain evidence="14">RS0144</strain>
    </source>
</reference>
<keyword evidence="6" id="KW-0720">Serine protease</keyword>
<proteinExistence type="predicted"/>
<comment type="caution">
    <text evidence="14">The sequence shown here is derived from an EMBL/GenBank/DDBJ whole genome shotgun (WGS) entry which is preliminary data.</text>
</comment>
<dbReference type="SUPFAM" id="SSF82171">
    <property type="entry name" value="DPP6 N-terminal domain-like"/>
    <property type="match status" value="1"/>
</dbReference>
<dbReference type="Gene3D" id="3.40.50.1820">
    <property type="entry name" value="alpha/beta hydrolase"/>
    <property type="match status" value="1"/>
</dbReference>
<evidence type="ECO:0000313" key="14">
    <source>
        <dbReference type="EMBL" id="GMT00518.1"/>
    </source>
</evidence>
<evidence type="ECO:0000259" key="12">
    <source>
        <dbReference type="Pfam" id="PF00326"/>
    </source>
</evidence>
<dbReference type="PANTHER" id="PTHR11731">
    <property type="entry name" value="PROTEASE FAMILY S9B,C DIPEPTIDYL-PEPTIDASE IV-RELATED"/>
    <property type="match status" value="1"/>
</dbReference>
<evidence type="ECO:0000256" key="2">
    <source>
        <dbReference type="ARBA" id="ARBA00022438"/>
    </source>
</evidence>
<feature type="non-terminal residue" evidence="14">
    <location>
        <position position="1"/>
    </location>
</feature>
<dbReference type="InterPro" id="IPR001375">
    <property type="entry name" value="Peptidase_S9_cat"/>
</dbReference>
<dbReference type="Pfam" id="PF00930">
    <property type="entry name" value="DPPIV_N"/>
    <property type="match status" value="1"/>
</dbReference>
<evidence type="ECO:0000256" key="7">
    <source>
        <dbReference type="ARBA" id="ARBA00022968"/>
    </source>
</evidence>
<dbReference type="Proteomes" id="UP001432027">
    <property type="component" value="Unassembled WGS sequence"/>
</dbReference>
<feature type="domain" description="Dipeptidylpeptidase IV N-terminal" evidence="13">
    <location>
        <begin position="95"/>
        <end position="418"/>
    </location>
</feature>
<keyword evidence="5" id="KW-0378">Hydrolase</keyword>
<keyword evidence="2" id="KW-0031">Aminopeptidase</keyword>
<evidence type="ECO:0000256" key="1">
    <source>
        <dbReference type="ARBA" id="ARBA00004606"/>
    </source>
</evidence>
<organism evidence="14 15">
    <name type="scientific">Pristionchus entomophagus</name>
    <dbReference type="NCBI Taxonomy" id="358040"/>
    <lineage>
        <taxon>Eukaryota</taxon>
        <taxon>Metazoa</taxon>
        <taxon>Ecdysozoa</taxon>
        <taxon>Nematoda</taxon>
        <taxon>Chromadorea</taxon>
        <taxon>Rhabditida</taxon>
        <taxon>Rhabditina</taxon>
        <taxon>Diplogasteromorpha</taxon>
        <taxon>Diplogasteroidea</taxon>
        <taxon>Neodiplogasteridae</taxon>
        <taxon>Pristionchus</taxon>
    </lineage>
</organism>
<dbReference type="Gene3D" id="2.140.10.30">
    <property type="entry name" value="Dipeptidylpeptidase IV, N-terminal domain"/>
    <property type="match status" value="1"/>
</dbReference>
<dbReference type="GO" id="GO:0008236">
    <property type="term" value="F:serine-type peptidase activity"/>
    <property type="evidence" value="ECO:0007669"/>
    <property type="project" value="UniProtKB-KW"/>
</dbReference>
<comment type="subcellular location">
    <subcellularLocation>
        <location evidence="11">Endomembrane system</location>
        <topology evidence="11">Single-pass membrane protein</topology>
    </subcellularLocation>
    <subcellularLocation>
        <location evidence="1">Membrane</location>
        <topology evidence="1">Single-pass type II membrane protein</topology>
    </subcellularLocation>
</comment>
<evidence type="ECO:0000256" key="3">
    <source>
        <dbReference type="ARBA" id="ARBA00022670"/>
    </source>
</evidence>
<feature type="domain" description="Peptidase S9 prolyl oligopeptidase catalytic" evidence="12">
    <location>
        <begin position="517"/>
        <end position="650"/>
    </location>
</feature>
<evidence type="ECO:0000259" key="13">
    <source>
        <dbReference type="Pfam" id="PF00930"/>
    </source>
</evidence>
<keyword evidence="7" id="KW-0735">Signal-anchor</keyword>
<dbReference type="InterPro" id="IPR029058">
    <property type="entry name" value="AB_hydrolase_fold"/>
</dbReference>
<evidence type="ECO:0000313" key="15">
    <source>
        <dbReference type="Proteomes" id="UP001432027"/>
    </source>
</evidence>
<dbReference type="GO" id="GO:0006508">
    <property type="term" value="P:proteolysis"/>
    <property type="evidence" value="ECO:0007669"/>
    <property type="project" value="UniProtKB-KW"/>
</dbReference>
<evidence type="ECO:0000256" key="10">
    <source>
        <dbReference type="ARBA" id="ARBA00023180"/>
    </source>
</evidence>
<evidence type="ECO:0000256" key="11">
    <source>
        <dbReference type="ARBA" id="ARBA00037847"/>
    </source>
</evidence>
<keyword evidence="3" id="KW-0645">Protease</keyword>
<dbReference type="EMBL" id="BTSX01000005">
    <property type="protein sequence ID" value="GMT00518.1"/>
    <property type="molecule type" value="Genomic_DNA"/>
</dbReference>